<evidence type="ECO:0008006" key="3">
    <source>
        <dbReference type="Google" id="ProtNLM"/>
    </source>
</evidence>
<evidence type="ECO:0000313" key="1">
    <source>
        <dbReference type="EMBL" id="KAJ7408340.1"/>
    </source>
</evidence>
<organism evidence="1 2">
    <name type="scientific">Willisornis vidua</name>
    <name type="common">Xingu scale-backed antbird</name>
    <dbReference type="NCBI Taxonomy" id="1566151"/>
    <lineage>
        <taxon>Eukaryota</taxon>
        <taxon>Metazoa</taxon>
        <taxon>Chordata</taxon>
        <taxon>Craniata</taxon>
        <taxon>Vertebrata</taxon>
        <taxon>Euteleostomi</taxon>
        <taxon>Archelosauria</taxon>
        <taxon>Archosauria</taxon>
        <taxon>Dinosauria</taxon>
        <taxon>Saurischia</taxon>
        <taxon>Theropoda</taxon>
        <taxon>Coelurosauria</taxon>
        <taxon>Aves</taxon>
        <taxon>Neognathae</taxon>
        <taxon>Neoaves</taxon>
        <taxon>Telluraves</taxon>
        <taxon>Australaves</taxon>
        <taxon>Passeriformes</taxon>
        <taxon>Thamnophilidae</taxon>
        <taxon>Willisornis</taxon>
    </lineage>
</organism>
<sequence length="112" mass="12884">MKFSKAKCQVMHMGQDNLKHKYRLGTEWIESSPGEDLEVLVDEKLDEKLHVSWQCAFAAQKGNHVLGCIKSSMASRLRAGILPLYSVLMRHHLQCCVRFWGLQHKKGMDLMD</sequence>
<dbReference type="Proteomes" id="UP001145742">
    <property type="component" value="Unassembled WGS sequence"/>
</dbReference>
<reference evidence="1" key="1">
    <citation type="submission" date="2019-10" db="EMBL/GenBank/DDBJ databases">
        <authorList>
            <person name="Soares A.E.R."/>
            <person name="Aleixo A."/>
            <person name="Schneider P."/>
            <person name="Miyaki C.Y."/>
            <person name="Schneider M.P."/>
            <person name="Mello C."/>
            <person name="Vasconcelos A.T.R."/>
        </authorList>
    </citation>
    <scope>NUCLEOTIDE SEQUENCE</scope>
    <source>
        <tissue evidence="1">Muscle</tissue>
    </source>
</reference>
<gene>
    <name evidence="1" type="ORF">WISP_121796</name>
</gene>
<keyword evidence="2" id="KW-1185">Reference proteome</keyword>
<dbReference type="PANTHER" id="PTHR33332">
    <property type="entry name" value="REVERSE TRANSCRIPTASE DOMAIN-CONTAINING PROTEIN"/>
    <property type="match status" value="1"/>
</dbReference>
<proteinExistence type="predicted"/>
<protein>
    <recommendedName>
        <fullName evidence="3">Rna-directed dna polymerase from mobile element jockey-like</fullName>
    </recommendedName>
</protein>
<comment type="caution">
    <text evidence="1">The sequence shown here is derived from an EMBL/GenBank/DDBJ whole genome shotgun (WGS) entry which is preliminary data.</text>
</comment>
<name>A0ABQ9CYN5_9PASS</name>
<dbReference type="EMBL" id="WHWB01034551">
    <property type="protein sequence ID" value="KAJ7408340.1"/>
    <property type="molecule type" value="Genomic_DNA"/>
</dbReference>
<evidence type="ECO:0000313" key="2">
    <source>
        <dbReference type="Proteomes" id="UP001145742"/>
    </source>
</evidence>
<accession>A0ABQ9CYN5</accession>